<dbReference type="RefSeq" id="WP_064207590.1">
    <property type="nucleotide sequence ID" value="NZ_LVKC01000030.1"/>
</dbReference>
<dbReference type="InterPro" id="IPR013324">
    <property type="entry name" value="RNA_pol_sigma_r3/r4-like"/>
</dbReference>
<dbReference type="AlphaFoldDB" id="A0A179CMS8"/>
<proteinExistence type="predicted"/>
<protein>
    <submittedName>
        <fullName evidence="1">Uncharacterized protein</fullName>
    </submittedName>
</protein>
<evidence type="ECO:0000313" key="2">
    <source>
        <dbReference type="Proteomes" id="UP000078520"/>
    </source>
</evidence>
<reference evidence="2" key="1">
    <citation type="submission" date="2016-03" db="EMBL/GenBank/DDBJ databases">
        <authorList>
            <person name="Johnson T.J."/>
            <person name="Youmans B."/>
            <person name="Case K."/>
            <person name="Noll S."/>
        </authorList>
    </citation>
    <scope>NUCLEOTIDE SEQUENCE [LARGE SCALE GENOMIC DNA]</scope>
    <source>
        <strain evidence="2">UMNLAv8</strain>
    </source>
</reference>
<gene>
    <name evidence="1" type="ORF">A3O14_01240</name>
</gene>
<dbReference type="Proteomes" id="UP000078520">
    <property type="component" value="Unassembled WGS sequence"/>
</dbReference>
<evidence type="ECO:0000313" key="1">
    <source>
        <dbReference type="EMBL" id="OAQ05994.1"/>
    </source>
</evidence>
<comment type="caution">
    <text evidence="1">The sequence shown here is derived from an EMBL/GenBank/DDBJ whole genome shotgun (WGS) entry which is preliminary data.</text>
</comment>
<dbReference type="Gene3D" id="1.20.140.160">
    <property type="match status" value="1"/>
</dbReference>
<sequence>MSLNSNQLIDLGETLLKDYKYSVILYKNSSTIIFSSNYKVKDSNIKNIFFKTVEEAFNSLDTLSRKILYLQFFKHKTSTFIASTLFIGRSTVYRLRDKALIKIATEYAKIFVH</sequence>
<accession>A0A179CMS8</accession>
<name>A0A179CMS8_9LACO</name>
<dbReference type="SUPFAM" id="SSF88659">
    <property type="entry name" value="Sigma3 and sigma4 domains of RNA polymerase sigma factors"/>
    <property type="match status" value="1"/>
</dbReference>
<dbReference type="EMBL" id="LVKI01000061">
    <property type="protein sequence ID" value="OAQ05994.1"/>
    <property type="molecule type" value="Genomic_DNA"/>
</dbReference>
<organism evidence="1 2">
    <name type="scientific">Ligilactobacillus aviarius</name>
    <dbReference type="NCBI Taxonomy" id="1606"/>
    <lineage>
        <taxon>Bacteria</taxon>
        <taxon>Bacillati</taxon>
        <taxon>Bacillota</taxon>
        <taxon>Bacilli</taxon>
        <taxon>Lactobacillales</taxon>
        <taxon>Lactobacillaceae</taxon>
        <taxon>Ligilactobacillus</taxon>
    </lineage>
</organism>